<comment type="caution">
    <text evidence="1">The sequence shown here is derived from an EMBL/GenBank/DDBJ whole genome shotgun (WGS) entry which is preliminary data.</text>
</comment>
<accession>A0A840U4S2</accession>
<evidence type="ECO:0000313" key="2">
    <source>
        <dbReference type="Proteomes" id="UP000591735"/>
    </source>
</evidence>
<gene>
    <name evidence="1" type="ORF">HNR38_001196</name>
</gene>
<reference evidence="1 2" key="1">
    <citation type="submission" date="2020-08" db="EMBL/GenBank/DDBJ databases">
        <title>Genomic Encyclopedia of Type Strains, Phase IV (KMG-IV): sequencing the most valuable type-strain genomes for metagenomic binning, comparative biology and taxonomic classification.</title>
        <authorList>
            <person name="Goeker M."/>
        </authorList>
    </citation>
    <scope>NUCLEOTIDE SEQUENCE [LARGE SCALE GENOMIC DNA]</scope>
    <source>
        <strain evidence="1 2">DSM 22359</strain>
    </source>
</reference>
<proteinExistence type="predicted"/>
<dbReference type="AlphaFoldDB" id="A0A840U4S2"/>
<sequence length="94" mass="10563">MVQGEGVEYSVFEQSVLRVFRYLNEGEGELSPSHYREVLALVDTVLIEFEDGGLNDNDAFLSLLMDRVLAQHSCGRIDIPECTPPLRRGSIGYE</sequence>
<name>A0A840U4S2_9GAMM</name>
<organism evidence="1 2">
    <name type="scientific">Marinobacter oulmenensis</name>
    <dbReference type="NCBI Taxonomy" id="643747"/>
    <lineage>
        <taxon>Bacteria</taxon>
        <taxon>Pseudomonadati</taxon>
        <taxon>Pseudomonadota</taxon>
        <taxon>Gammaproteobacteria</taxon>
        <taxon>Pseudomonadales</taxon>
        <taxon>Marinobacteraceae</taxon>
        <taxon>Marinobacter</taxon>
    </lineage>
</organism>
<keyword evidence="2" id="KW-1185">Reference proteome</keyword>
<protein>
    <submittedName>
        <fullName evidence="1">Uncharacterized protein</fullName>
    </submittedName>
</protein>
<dbReference type="EMBL" id="JACHFE010000002">
    <property type="protein sequence ID" value="MBB5320724.1"/>
    <property type="molecule type" value="Genomic_DNA"/>
</dbReference>
<evidence type="ECO:0000313" key="1">
    <source>
        <dbReference type="EMBL" id="MBB5320724.1"/>
    </source>
</evidence>
<dbReference type="Proteomes" id="UP000591735">
    <property type="component" value="Unassembled WGS sequence"/>
</dbReference>